<accession>A0A2K3M0C5</accession>
<feature type="repeat" description="PPR" evidence="3">
    <location>
        <begin position="282"/>
        <end position="315"/>
    </location>
</feature>
<dbReference type="Proteomes" id="UP000236291">
    <property type="component" value="Unassembled WGS sequence"/>
</dbReference>
<dbReference type="Pfam" id="PF13041">
    <property type="entry name" value="PPR_2"/>
    <property type="match status" value="2"/>
</dbReference>
<gene>
    <name evidence="4" type="ORF">L195_g040294</name>
</gene>
<sequence length="315" mass="35868">MLSISRLRYAFLSVSSSIPNRQSRQPLPSFIDNLDDAVSSFNRILYTNSTKSIIEFNKILSSLVKINHYPTASSFSQQMEPTGIQPCIVTLSILMNCFCHIGKLNFAFSILAKFLKLGYKPDIVILTTLLKGLCLNGKVNLCFHDDVIVKGFRFDHVSYATLINGLCKIGRTRASVLVLRKIELMVRVKPDVVMYNTIIDSLCKDKLLTDAYVYILKWLRRKFLLMCSLKDAQKVYDDLLIKDYHLAVRMYTVMVNGLCKEGFFDEALSLFSKMEDNGCTPDGATYEIIIRALFKNDKHDKAVKLLREMIARGLL</sequence>
<comment type="similarity">
    <text evidence="1">Belongs to the PPR family. P subfamily.</text>
</comment>
<dbReference type="InterPro" id="IPR011990">
    <property type="entry name" value="TPR-like_helical_dom_sf"/>
</dbReference>
<protein>
    <submittedName>
        <fullName evidence="4">Pentatricopeptide (PPR) repeat protein</fullName>
    </submittedName>
</protein>
<dbReference type="NCBIfam" id="TIGR00756">
    <property type="entry name" value="PPR"/>
    <property type="match status" value="4"/>
</dbReference>
<dbReference type="EMBL" id="ASHM01045915">
    <property type="protein sequence ID" value="PNX84237.1"/>
    <property type="molecule type" value="Genomic_DNA"/>
</dbReference>
<reference evidence="4 5" key="2">
    <citation type="journal article" date="2017" name="Front. Plant Sci.">
        <title>Gene Classification and Mining of Molecular Markers Useful in Red Clover (Trifolium pratense) Breeding.</title>
        <authorList>
            <person name="Istvanek J."/>
            <person name="Dluhosova J."/>
            <person name="Dluhos P."/>
            <person name="Patkova L."/>
            <person name="Nedelnik J."/>
            <person name="Repkova J."/>
        </authorList>
    </citation>
    <scope>NUCLEOTIDE SEQUENCE [LARGE SCALE GENOMIC DNA]</scope>
    <source>
        <strain evidence="5">cv. Tatra</strain>
        <tissue evidence="4">Young leaves</tissue>
    </source>
</reference>
<feature type="repeat" description="PPR" evidence="3">
    <location>
        <begin position="87"/>
        <end position="121"/>
    </location>
</feature>
<dbReference type="STRING" id="57577.A0A2K3M0C5"/>
<comment type="caution">
    <text evidence="4">The sequence shown here is derived from an EMBL/GenBank/DDBJ whole genome shotgun (WGS) entry which is preliminary data.</text>
</comment>
<evidence type="ECO:0000313" key="5">
    <source>
        <dbReference type="Proteomes" id="UP000236291"/>
    </source>
</evidence>
<dbReference type="PROSITE" id="PS51375">
    <property type="entry name" value="PPR"/>
    <property type="match status" value="3"/>
</dbReference>
<proteinExistence type="inferred from homology"/>
<dbReference type="ExpressionAtlas" id="A0A2K3M0C5">
    <property type="expression patterns" value="baseline"/>
</dbReference>
<dbReference type="AlphaFoldDB" id="A0A2K3M0C5"/>
<dbReference type="PANTHER" id="PTHR47941">
    <property type="entry name" value="PENTATRICOPEPTIDE REPEAT-CONTAINING PROTEIN 3, MITOCHONDRIAL"/>
    <property type="match status" value="1"/>
</dbReference>
<organism evidence="4 5">
    <name type="scientific">Trifolium pratense</name>
    <name type="common">Red clover</name>
    <dbReference type="NCBI Taxonomy" id="57577"/>
    <lineage>
        <taxon>Eukaryota</taxon>
        <taxon>Viridiplantae</taxon>
        <taxon>Streptophyta</taxon>
        <taxon>Embryophyta</taxon>
        <taxon>Tracheophyta</taxon>
        <taxon>Spermatophyta</taxon>
        <taxon>Magnoliopsida</taxon>
        <taxon>eudicotyledons</taxon>
        <taxon>Gunneridae</taxon>
        <taxon>Pentapetalae</taxon>
        <taxon>rosids</taxon>
        <taxon>fabids</taxon>
        <taxon>Fabales</taxon>
        <taxon>Fabaceae</taxon>
        <taxon>Papilionoideae</taxon>
        <taxon>50 kb inversion clade</taxon>
        <taxon>NPAAA clade</taxon>
        <taxon>Hologalegina</taxon>
        <taxon>IRL clade</taxon>
        <taxon>Trifolieae</taxon>
        <taxon>Trifolium</taxon>
    </lineage>
</organism>
<evidence type="ECO:0000313" key="4">
    <source>
        <dbReference type="EMBL" id="PNX84237.1"/>
    </source>
</evidence>
<evidence type="ECO:0000256" key="1">
    <source>
        <dbReference type="ARBA" id="ARBA00007626"/>
    </source>
</evidence>
<name>A0A2K3M0C5_TRIPR</name>
<reference evidence="4 5" key="1">
    <citation type="journal article" date="2014" name="Am. J. Bot.">
        <title>Genome assembly and annotation for red clover (Trifolium pratense; Fabaceae).</title>
        <authorList>
            <person name="Istvanek J."/>
            <person name="Jaros M."/>
            <person name="Krenek A."/>
            <person name="Repkova J."/>
        </authorList>
    </citation>
    <scope>NUCLEOTIDE SEQUENCE [LARGE SCALE GENOMIC DNA]</scope>
    <source>
        <strain evidence="5">cv. Tatra</strain>
        <tissue evidence="4">Young leaves</tissue>
    </source>
</reference>
<dbReference type="Pfam" id="PF12854">
    <property type="entry name" value="PPR_1"/>
    <property type="match status" value="2"/>
</dbReference>
<dbReference type="InterPro" id="IPR002885">
    <property type="entry name" value="PPR_rpt"/>
</dbReference>
<dbReference type="Gene3D" id="1.25.40.10">
    <property type="entry name" value="Tetratricopeptide repeat domain"/>
    <property type="match status" value="3"/>
</dbReference>
<feature type="repeat" description="PPR" evidence="3">
    <location>
        <begin position="247"/>
        <end position="281"/>
    </location>
</feature>
<evidence type="ECO:0000256" key="2">
    <source>
        <dbReference type="ARBA" id="ARBA00022737"/>
    </source>
</evidence>
<keyword evidence="2" id="KW-0677">Repeat</keyword>
<evidence type="ECO:0000256" key="3">
    <source>
        <dbReference type="PROSITE-ProRule" id="PRU00708"/>
    </source>
</evidence>